<feature type="domain" description="HTH cro/C1-type" evidence="2">
    <location>
        <begin position="14"/>
        <end position="67"/>
    </location>
</feature>
<evidence type="ECO:0000256" key="1">
    <source>
        <dbReference type="ARBA" id="ARBA00023125"/>
    </source>
</evidence>
<dbReference type="PANTHER" id="PTHR46797:SF1">
    <property type="entry name" value="METHYLPHOSPHONATE SYNTHASE"/>
    <property type="match status" value="1"/>
</dbReference>
<dbReference type="CDD" id="cd00093">
    <property type="entry name" value="HTH_XRE"/>
    <property type="match status" value="1"/>
</dbReference>
<dbReference type="Pfam" id="PF01381">
    <property type="entry name" value="HTH_3"/>
    <property type="match status" value="1"/>
</dbReference>
<sequence length="116" mass="12928">MREKLAVTIADAARAARERLGLTQVEVAGLMELSAIVYNRLERARMLPSVPTLVRLCETLQVSPAELLGFTRPAKRGKIKPSNVDPPSLHQLMNLARKLDETQRQALITMAKTLLR</sequence>
<reference evidence="3 4" key="1">
    <citation type="submission" date="2023-12" db="EMBL/GenBank/DDBJ databases">
        <title>the genome sequence of Hyalangium sp. s54d21.</title>
        <authorList>
            <person name="Zhang X."/>
        </authorList>
    </citation>
    <scope>NUCLEOTIDE SEQUENCE [LARGE SCALE GENOMIC DNA]</scope>
    <source>
        <strain evidence="4">s54d21</strain>
    </source>
</reference>
<dbReference type="InterPro" id="IPR010982">
    <property type="entry name" value="Lambda_DNA-bd_dom_sf"/>
</dbReference>
<proteinExistence type="predicted"/>
<evidence type="ECO:0000313" key="4">
    <source>
        <dbReference type="Proteomes" id="UP001291309"/>
    </source>
</evidence>
<organism evidence="3 4">
    <name type="scientific">Hyalangium rubrum</name>
    <dbReference type="NCBI Taxonomy" id="3103134"/>
    <lineage>
        <taxon>Bacteria</taxon>
        <taxon>Pseudomonadati</taxon>
        <taxon>Myxococcota</taxon>
        <taxon>Myxococcia</taxon>
        <taxon>Myxococcales</taxon>
        <taxon>Cystobacterineae</taxon>
        <taxon>Archangiaceae</taxon>
        <taxon>Hyalangium</taxon>
    </lineage>
</organism>
<accession>A0ABU5H8M8</accession>
<dbReference type="EMBL" id="JAXIVS010000009">
    <property type="protein sequence ID" value="MDY7229834.1"/>
    <property type="molecule type" value="Genomic_DNA"/>
</dbReference>
<dbReference type="InterPro" id="IPR050807">
    <property type="entry name" value="TransReg_Diox_bact_type"/>
</dbReference>
<dbReference type="RefSeq" id="WP_321548554.1">
    <property type="nucleotide sequence ID" value="NZ_JAXIVS010000009.1"/>
</dbReference>
<evidence type="ECO:0000313" key="3">
    <source>
        <dbReference type="EMBL" id="MDY7229834.1"/>
    </source>
</evidence>
<dbReference type="PROSITE" id="PS50943">
    <property type="entry name" value="HTH_CROC1"/>
    <property type="match status" value="1"/>
</dbReference>
<keyword evidence="1" id="KW-0238">DNA-binding</keyword>
<dbReference type="InterPro" id="IPR001387">
    <property type="entry name" value="Cro/C1-type_HTH"/>
</dbReference>
<dbReference type="SUPFAM" id="SSF47413">
    <property type="entry name" value="lambda repressor-like DNA-binding domains"/>
    <property type="match status" value="1"/>
</dbReference>
<gene>
    <name evidence="3" type="ORF">SYV04_25805</name>
</gene>
<dbReference type="Proteomes" id="UP001291309">
    <property type="component" value="Unassembled WGS sequence"/>
</dbReference>
<dbReference type="SMART" id="SM00530">
    <property type="entry name" value="HTH_XRE"/>
    <property type="match status" value="1"/>
</dbReference>
<evidence type="ECO:0000259" key="2">
    <source>
        <dbReference type="PROSITE" id="PS50943"/>
    </source>
</evidence>
<name>A0ABU5H8M8_9BACT</name>
<comment type="caution">
    <text evidence="3">The sequence shown here is derived from an EMBL/GenBank/DDBJ whole genome shotgun (WGS) entry which is preliminary data.</text>
</comment>
<dbReference type="PANTHER" id="PTHR46797">
    <property type="entry name" value="HTH-TYPE TRANSCRIPTIONAL REGULATOR"/>
    <property type="match status" value="1"/>
</dbReference>
<protein>
    <submittedName>
        <fullName evidence="3">Helix-turn-helix transcriptional regulator</fullName>
    </submittedName>
</protein>
<dbReference type="Gene3D" id="1.10.260.40">
    <property type="entry name" value="lambda repressor-like DNA-binding domains"/>
    <property type="match status" value="1"/>
</dbReference>
<keyword evidence="4" id="KW-1185">Reference proteome</keyword>